<comment type="caution">
    <text evidence="3">The sequence shown here is derived from an EMBL/GenBank/DDBJ whole genome shotgun (WGS) entry which is preliminary data.</text>
</comment>
<dbReference type="InterPro" id="IPR011051">
    <property type="entry name" value="RmlC_Cupin_sf"/>
</dbReference>
<name>A0A258FGF4_9CAUL</name>
<dbReference type="GO" id="GO:0046872">
    <property type="term" value="F:metal ion binding"/>
    <property type="evidence" value="ECO:0007669"/>
    <property type="project" value="UniProtKB-KW"/>
</dbReference>
<sequence length="334" mass="35423">MAPLAQRIVRFSELIPCTTAFIDSRTPGSDAKENFTIIGPGVAENPDQHVHIREPHGFNIGGARQPPHCLNSQHFHETAEVFFVHSGRWAFRTGERADEGEVILHPGDTISIPVHVFRGFENVGDGPGFLYAVLGGDDPGRVVWAPDVLVRARGHGLVLLQSGRLVDTVTDPAPGEDDPVVQPEARSALERIVRHIDTPALEAVVVRDGAPVGEVPATPPGVTERVVIGGANPLEAAPAAPLAWRHGFVCRRVRLAPGSTPAPVRRMEPEVIFVQSGDLTIRIEDEQANLSAGDTVTVPVGAARAMASSAGADLFVTRGGDAPYPARAMDAGAV</sequence>
<proteinExistence type="predicted"/>
<dbReference type="SUPFAM" id="SSF51182">
    <property type="entry name" value="RmlC-like cupins"/>
    <property type="match status" value="1"/>
</dbReference>
<dbReference type="InterPro" id="IPR014710">
    <property type="entry name" value="RmlC-like_jellyroll"/>
</dbReference>
<feature type="domain" description="Cupin type-2" evidence="2">
    <location>
        <begin position="67"/>
        <end position="132"/>
    </location>
</feature>
<dbReference type="Proteomes" id="UP000215595">
    <property type="component" value="Unassembled WGS sequence"/>
</dbReference>
<evidence type="ECO:0000256" key="1">
    <source>
        <dbReference type="ARBA" id="ARBA00022723"/>
    </source>
</evidence>
<evidence type="ECO:0000313" key="4">
    <source>
        <dbReference type="Proteomes" id="UP000215595"/>
    </source>
</evidence>
<organism evidence="3 4">
    <name type="scientific">Brevundimonas subvibrioides</name>
    <dbReference type="NCBI Taxonomy" id="74313"/>
    <lineage>
        <taxon>Bacteria</taxon>
        <taxon>Pseudomonadati</taxon>
        <taxon>Pseudomonadota</taxon>
        <taxon>Alphaproteobacteria</taxon>
        <taxon>Caulobacterales</taxon>
        <taxon>Caulobacteraceae</taxon>
        <taxon>Brevundimonas</taxon>
    </lineage>
</organism>
<dbReference type="AlphaFoldDB" id="A0A258FGF4"/>
<keyword evidence="1" id="KW-0479">Metal-binding</keyword>
<gene>
    <name evidence="3" type="ORF">B7Z01_12395</name>
</gene>
<dbReference type="PANTHER" id="PTHR35848">
    <property type="entry name" value="OXALATE-BINDING PROTEIN"/>
    <property type="match status" value="1"/>
</dbReference>
<accession>A0A258FGF4</accession>
<evidence type="ECO:0000313" key="3">
    <source>
        <dbReference type="EMBL" id="OYX31601.1"/>
    </source>
</evidence>
<dbReference type="InterPro" id="IPR051610">
    <property type="entry name" value="GPI/OXD"/>
</dbReference>
<dbReference type="InterPro" id="IPR013096">
    <property type="entry name" value="Cupin_2"/>
</dbReference>
<protein>
    <recommendedName>
        <fullName evidence="2">Cupin type-2 domain-containing protein</fullName>
    </recommendedName>
</protein>
<dbReference type="Pfam" id="PF07883">
    <property type="entry name" value="Cupin_2"/>
    <property type="match status" value="1"/>
</dbReference>
<dbReference type="EMBL" id="NCEB01000030">
    <property type="protein sequence ID" value="OYX31601.1"/>
    <property type="molecule type" value="Genomic_DNA"/>
</dbReference>
<reference evidence="3 4" key="1">
    <citation type="submission" date="2017-03" db="EMBL/GenBank/DDBJ databases">
        <title>Lifting the veil on microbial sulfur biogeochemistry in mining wastewaters.</title>
        <authorList>
            <person name="Kantor R.S."/>
            <person name="Colenbrander Nelson T."/>
            <person name="Marshall S."/>
            <person name="Bennett D."/>
            <person name="Apte S."/>
            <person name="Camacho D."/>
            <person name="Thomas B.C."/>
            <person name="Warren L.A."/>
            <person name="Banfield J.F."/>
        </authorList>
    </citation>
    <scope>NUCLEOTIDE SEQUENCE [LARGE SCALE GENOMIC DNA]</scope>
    <source>
        <strain evidence="3">32-69-9</strain>
    </source>
</reference>
<dbReference type="Gene3D" id="2.60.120.10">
    <property type="entry name" value="Jelly Rolls"/>
    <property type="match status" value="2"/>
</dbReference>
<evidence type="ECO:0000259" key="2">
    <source>
        <dbReference type="Pfam" id="PF07883"/>
    </source>
</evidence>